<keyword evidence="1" id="KW-0812">Transmembrane</keyword>
<dbReference type="AlphaFoldDB" id="M1XLL5"/>
<dbReference type="Proteomes" id="UP000011867">
    <property type="component" value="Chromosome"/>
</dbReference>
<feature type="transmembrane region" description="Helical" evidence="1">
    <location>
        <begin position="43"/>
        <end position="60"/>
    </location>
</feature>
<accession>M1XLL5</accession>
<proteinExistence type="predicted"/>
<dbReference type="eggNOG" id="arCOG09354">
    <property type="taxonomic scope" value="Archaea"/>
</dbReference>
<reference evidence="2 3" key="1">
    <citation type="journal article" date="2013" name="Genome Announc.">
        <title>Genome of the haloarchaeon Natronomonas moolapensis, a neutrophilic member of a previously haloalkaliphilic genus.</title>
        <authorList>
            <person name="Dyall-Smith M.L."/>
            <person name="Pfeiffer F."/>
            <person name="Oberwinkler T."/>
            <person name="Klee K."/>
            <person name="Rampp M."/>
            <person name="Palm P."/>
            <person name="Gross K."/>
            <person name="Schuster S.C."/>
            <person name="Oesterhelt D."/>
        </authorList>
    </citation>
    <scope>NUCLEOTIDE SEQUENCE [LARGE SCALE GENOMIC DNA]</scope>
    <source>
        <strain evidence="3">DSM 18674 / JCM 14361 / 8.8.11</strain>
    </source>
</reference>
<evidence type="ECO:0000313" key="2">
    <source>
        <dbReference type="EMBL" id="CCQ37933.1"/>
    </source>
</evidence>
<evidence type="ECO:0000256" key="1">
    <source>
        <dbReference type="SAM" id="Phobius"/>
    </source>
</evidence>
<keyword evidence="1" id="KW-0472">Membrane</keyword>
<keyword evidence="3" id="KW-1185">Reference proteome</keyword>
<dbReference type="EMBL" id="HF582854">
    <property type="protein sequence ID" value="CCQ37933.1"/>
    <property type="molecule type" value="Genomic_DNA"/>
</dbReference>
<sequence length="73" mass="7746">MLSRMSRDALLAAETKITLAFMVLGLTAWYLVGTVADSDLLEVGALLGVGVVLPTLINELRRRSGSESEPGAE</sequence>
<name>M1XLL5_NATM8</name>
<dbReference type="KEGG" id="nmo:Nmlp_3821"/>
<feature type="transmembrane region" description="Helical" evidence="1">
    <location>
        <begin position="9"/>
        <end position="31"/>
    </location>
</feature>
<dbReference type="Pfam" id="PF25949">
    <property type="entry name" value="DUF7987"/>
    <property type="match status" value="1"/>
</dbReference>
<evidence type="ECO:0000313" key="3">
    <source>
        <dbReference type="Proteomes" id="UP000011867"/>
    </source>
</evidence>
<dbReference type="HOGENOM" id="CLU_206907_0_0_2"/>
<gene>
    <name evidence="2" type="ordered locus">Nmlp_3821</name>
</gene>
<protein>
    <submittedName>
        <fullName evidence="2">Uncharacterized protein</fullName>
    </submittedName>
</protein>
<organism evidence="2 3">
    <name type="scientific">Natronomonas moolapensis (strain DSM 18674 / CECT 7526 / JCM 14361 / 8.8.11)</name>
    <dbReference type="NCBI Taxonomy" id="268739"/>
    <lineage>
        <taxon>Archaea</taxon>
        <taxon>Methanobacteriati</taxon>
        <taxon>Methanobacteriota</taxon>
        <taxon>Stenosarchaea group</taxon>
        <taxon>Halobacteria</taxon>
        <taxon>Halobacteriales</taxon>
        <taxon>Natronomonadaceae</taxon>
        <taxon>Natronomonas</taxon>
    </lineage>
</organism>
<dbReference type="InterPro" id="IPR058293">
    <property type="entry name" value="DUF7987"/>
</dbReference>
<keyword evidence="1" id="KW-1133">Transmembrane helix</keyword>